<organism evidence="2 3">
    <name type="scientific">Mycoplasmopsis bovirhinis</name>
    <dbReference type="NCBI Taxonomy" id="29553"/>
    <lineage>
        <taxon>Bacteria</taxon>
        <taxon>Bacillati</taxon>
        <taxon>Mycoplasmatota</taxon>
        <taxon>Mycoplasmoidales</taxon>
        <taxon>Metamycoplasmataceae</taxon>
        <taxon>Mycoplasmopsis</taxon>
    </lineage>
</organism>
<dbReference type="Proteomes" id="UP000289952">
    <property type="component" value="Chromosome"/>
</dbReference>
<dbReference type="Pfam" id="PF13275">
    <property type="entry name" value="S4_2"/>
    <property type="match status" value="1"/>
</dbReference>
<reference evidence="2 3" key="1">
    <citation type="submission" date="2019-01" db="EMBL/GenBank/DDBJ databases">
        <authorList>
            <consortium name="Pathogen Informatics"/>
        </authorList>
    </citation>
    <scope>NUCLEOTIDE SEQUENCE [LARGE SCALE GENOMIC DNA]</scope>
    <source>
        <strain evidence="2 3">NCTC10118</strain>
    </source>
</reference>
<dbReference type="RefSeq" id="WP_129621631.1">
    <property type="nucleotide sequence ID" value="NZ_LR214972.1"/>
</dbReference>
<keyword evidence="3" id="KW-1185">Reference proteome</keyword>
<dbReference type="SUPFAM" id="SSF55174">
    <property type="entry name" value="Alpha-L RNA-binding motif"/>
    <property type="match status" value="1"/>
</dbReference>
<evidence type="ECO:0000313" key="3">
    <source>
        <dbReference type="Proteomes" id="UP000289952"/>
    </source>
</evidence>
<dbReference type="GO" id="GO:0003723">
    <property type="term" value="F:RNA binding"/>
    <property type="evidence" value="ECO:0007669"/>
    <property type="project" value="UniProtKB-KW"/>
</dbReference>
<name>A0A449AEQ6_9BACT</name>
<keyword evidence="1" id="KW-0694">RNA-binding</keyword>
<dbReference type="PROSITE" id="PS50889">
    <property type="entry name" value="S4"/>
    <property type="match status" value="1"/>
</dbReference>
<sequence length="68" mass="7821">MKLQIDKEFIKIGQLLKYAKLIETGGQARFYINENDVLLNGEKVVTKNTKARTGDIIWINNEIVIEID</sequence>
<dbReference type="Gene3D" id="3.10.290.10">
    <property type="entry name" value="RNA-binding S4 domain"/>
    <property type="match status" value="1"/>
</dbReference>
<accession>A0A449AEQ6</accession>
<dbReference type="InterPro" id="IPR036986">
    <property type="entry name" value="S4_RNA-bd_sf"/>
</dbReference>
<protein>
    <submittedName>
        <fullName evidence="2">S4-like RNA-binding protein</fullName>
    </submittedName>
</protein>
<dbReference type="AlphaFoldDB" id="A0A449AEQ6"/>
<dbReference type="EMBL" id="LR214972">
    <property type="protein sequence ID" value="VEU63446.1"/>
    <property type="molecule type" value="Genomic_DNA"/>
</dbReference>
<dbReference type="OrthoDB" id="384916at2"/>
<gene>
    <name evidence="2" type="primary">yaaA</name>
    <name evidence="2" type="ORF">NCTC10118_00470</name>
</gene>
<proteinExistence type="predicted"/>
<evidence type="ECO:0000313" key="2">
    <source>
        <dbReference type="EMBL" id="VEU63446.1"/>
    </source>
</evidence>
<dbReference type="CDD" id="cd00165">
    <property type="entry name" value="S4"/>
    <property type="match status" value="1"/>
</dbReference>
<evidence type="ECO:0000256" key="1">
    <source>
        <dbReference type="PROSITE-ProRule" id="PRU00182"/>
    </source>
</evidence>